<gene>
    <name evidence="3" type="ORF">DCS45_05310</name>
</gene>
<comment type="caution">
    <text evidence="3">The sequence shown here is derived from an EMBL/GenBank/DDBJ whole genome shotgun (WGS) entry which is preliminary data.</text>
</comment>
<dbReference type="Proteomes" id="UP000264719">
    <property type="component" value="Unassembled WGS sequence"/>
</dbReference>
<dbReference type="Gene3D" id="3.30.750.200">
    <property type="match status" value="1"/>
</dbReference>
<dbReference type="AlphaFoldDB" id="A0A348W9S2"/>
<dbReference type="PANTHER" id="PTHR13932">
    <property type="entry name" value="COPROPORPHYRINIGEN III OXIDASE"/>
    <property type="match status" value="1"/>
</dbReference>
<dbReference type="InterPro" id="IPR058240">
    <property type="entry name" value="rSAM_sf"/>
</dbReference>
<reference evidence="3 4" key="1">
    <citation type="journal article" date="2018" name="Nat. Biotechnol.">
        <title>A standardized bacterial taxonomy based on genome phylogeny substantially revises the tree of life.</title>
        <authorList>
            <person name="Parks D.H."/>
            <person name="Chuvochina M."/>
            <person name="Waite D.W."/>
            <person name="Rinke C."/>
            <person name="Skarshewski A."/>
            <person name="Chaumeil P.A."/>
            <person name="Hugenholtz P."/>
        </authorList>
    </citation>
    <scope>NUCLEOTIDE SEQUENCE [LARGE SCALE GENOMIC DNA]</scope>
    <source>
        <strain evidence="3">UBA9169</strain>
    </source>
</reference>
<feature type="non-terminal residue" evidence="3">
    <location>
        <position position="1"/>
    </location>
</feature>
<proteinExistence type="predicted"/>
<dbReference type="Pfam" id="PF04055">
    <property type="entry name" value="Radical_SAM"/>
    <property type="match status" value="1"/>
</dbReference>
<feature type="non-terminal residue" evidence="3">
    <location>
        <position position="62"/>
    </location>
</feature>
<name>A0A348W9S2_9RHOB</name>
<keyword evidence="1" id="KW-0560">Oxidoreductase</keyword>
<evidence type="ECO:0000259" key="2">
    <source>
        <dbReference type="Pfam" id="PF04055"/>
    </source>
</evidence>
<dbReference type="PANTHER" id="PTHR13932:SF6">
    <property type="entry name" value="OXYGEN-INDEPENDENT COPROPORPHYRINOGEN III OXIDASE"/>
    <property type="match status" value="1"/>
</dbReference>
<evidence type="ECO:0000313" key="3">
    <source>
        <dbReference type="EMBL" id="HAR51284.1"/>
    </source>
</evidence>
<sequence>RDLGMNRVSIGVQDFDPRVQAAIGREQSIAATKALVESVRKRGVRSVNFDLVYGLPHQSEAT</sequence>
<feature type="domain" description="Radical SAM core" evidence="2">
    <location>
        <begin position="1"/>
        <end position="60"/>
    </location>
</feature>
<dbReference type="EMBL" id="DMVW01000050">
    <property type="protein sequence ID" value="HAR51284.1"/>
    <property type="molecule type" value="Genomic_DNA"/>
</dbReference>
<dbReference type="GO" id="GO:0006782">
    <property type="term" value="P:protoporphyrinogen IX biosynthetic process"/>
    <property type="evidence" value="ECO:0007669"/>
    <property type="project" value="TreeGrafter"/>
</dbReference>
<dbReference type="GO" id="GO:0005737">
    <property type="term" value="C:cytoplasm"/>
    <property type="evidence" value="ECO:0007669"/>
    <property type="project" value="TreeGrafter"/>
</dbReference>
<dbReference type="GO" id="GO:0051989">
    <property type="term" value="F:coproporphyrinogen dehydrogenase activity"/>
    <property type="evidence" value="ECO:0007669"/>
    <property type="project" value="TreeGrafter"/>
</dbReference>
<organism evidence="3 4">
    <name type="scientific">Roseovarius nubinhibens</name>
    <dbReference type="NCBI Taxonomy" id="314263"/>
    <lineage>
        <taxon>Bacteria</taxon>
        <taxon>Pseudomonadati</taxon>
        <taxon>Pseudomonadota</taxon>
        <taxon>Alphaproteobacteria</taxon>
        <taxon>Rhodobacterales</taxon>
        <taxon>Roseobacteraceae</taxon>
        <taxon>Roseovarius</taxon>
    </lineage>
</organism>
<dbReference type="InterPro" id="IPR034505">
    <property type="entry name" value="Coproporphyrinogen-III_oxidase"/>
</dbReference>
<dbReference type="SUPFAM" id="SSF102114">
    <property type="entry name" value="Radical SAM enzymes"/>
    <property type="match status" value="1"/>
</dbReference>
<evidence type="ECO:0000256" key="1">
    <source>
        <dbReference type="ARBA" id="ARBA00023002"/>
    </source>
</evidence>
<protein>
    <submittedName>
        <fullName evidence="3">Coproporphyrinogen III oxidase</fullName>
    </submittedName>
</protein>
<evidence type="ECO:0000313" key="4">
    <source>
        <dbReference type="Proteomes" id="UP000264719"/>
    </source>
</evidence>
<dbReference type="InterPro" id="IPR007197">
    <property type="entry name" value="rSAM"/>
</dbReference>
<dbReference type="GO" id="GO:0051539">
    <property type="term" value="F:4 iron, 4 sulfur cluster binding"/>
    <property type="evidence" value="ECO:0007669"/>
    <property type="project" value="TreeGrafter"/>
</dbReference>
<accession>A0A348W9S2</accession>